<dbReference type="RefSeq" id="WP_210683701.1">
    <property type="nucleotide sequence ID" value="NZ_JAGMWN010000014.1"/>
</dbReference>
<dbReference type="EMBL" id="JAGMWN010000014">
    <property type="protein sequence ID" value="MBP5859104.1"/>
    <property type="molecule type" value="Genomic_DNA"/>
</dbReference>
<comment type="caution">
    <text evidence="1">The sequence shown here is derived from an EMBL/GenBank/DDBJ whole genome shotgun (WGS) entry which is preliminary data.</text>
</comment>
<gene>
    <name evidence="1" type="ORF">KAJ83_18935</name>
</gene>
<name>A0A8J7S923_9PROT</name>
<dbReference type="Gene3D" id="3.40.1490.10">
    <property type="entry name" value="Bit1"/>
    <property type="match status" value="1"/>
</dbReference>
<dbReference type="SUPFAM" id="SSF102462">
    <property type="entry name" value="Peptidyl-tRNA hydrolase II"/>
    <property type="match status" value="1"/>
</dbReference>
<keyword evidence="2" id="KW-1185">Reference proteome</keyword>
<evidence type="ECO:0000313" key="2">
    <source>
        <dbReference type="Proteomes" id="UP000672602"/>
    </source>
</evidence>
<dbReference type="InterPro" id="IPR018988">
    <property type="entry name" value="DUF2000"/>
</dbReference>
<reference evidence="1" key="1">
    <citation type="submission" date="2021-04" db="EMBL/GenBank/DDBJ databases">
        <authorList>
            <person name="Zhang D.-C."/>
        </authorList>
    </citation>
    <scope>NUCLEOTIDE SEQUENCE</scope>
    <source>
        <strain evidence="1">CGMCC 1.15697</strain>
    </source>
</reference>
<organism evidence="1 2">
    <name type="scientific">Marivibrio halodurans</name>
    <dbReference type="NCBI Taxonomy" id="2039722"/>
    <lineage>
        <taxon>Bacteria</taxon>
        <taxon>Pseudomonadati</taxon>
        <taxon>Pseudomonadota</taxon>
        <taxon>Alphaproteobacteria</taxon>
        <taxon>Rhodospirillales</taxon>
        <taxon>Rhodospirillaceae</taxon>
        <taxon>Marivibrio</taxon>
    </lineage>
</organism>
<sequence length="136" mass="14561">MIYDTKLALAVRDDLQEWQKLNVAAFLVGGLVGQSPEIAGEPYRDGDGTVYAPLVREPIFVFSATAETLARTRRRAISRGLAPAIYTAGLFATTNDADNRAAVAAVGAETLDLVGVAVHGERKIIDKIVNGLKRHA</sequence>
<dbReference type="InterPro" id="IPR023476">
    <property type="entry name" value="Pep_tRNA_hydro_II_dom_sf"/>
</dbReference>
<dbReference type="AlphaFoldDB" id="A0A8J7S923"/>
<dbReference type="Pfam" id="PF09391">
    <property type="entry name" value="DUF2000"/>
    <property type="match status" value="1"/>
</dbReference>
<protein>
    <submittedName>
        <fullName evidence="1">DUF2000 family protein</fullName>
    </submittedName>
</protein>
<evidence type="ECO:0000313" key="1">
    <source>
        <dbReference type="EMBL" id="MBP5859104.1"/>
    </source>
</evidence>
<accession>A0A8J7S923</accession>
<proteinExistence type="predicted"/>
<dbReference type="Proteomes" id="UP000672602">
    <property type="component" value="Unassembled WGS sequence"/>
</dbReference>